<proteinExistence type="predicted"/>
<gene>
    <name evidence="2" type="ORF">HLB44_34960</name>
</gene>
<dbReference type="RefSeq" id="WP_173134981.1">
    <property type="nucleotide sequence ID" value="NZ_JABRWJ010000019.1"/>
</dbReference>
<feature type="region of interest" description="Disordered" evidence="1">
    <location>
        <begin position="338"/>
        <end position="379"/>
    </location>
</feature>
<name>A0ABX2EU76_9BURK</name>
<sequence>MSKKIFNHVVTVHRGDALEKVIPNKAAKVARAHVQPQELALRSSTGVLSKLPRVSLTKASFDTRHLSQASALKAVAAVQPYQNDGQLINSVRNQITTQLRALGWPGQEPQRLVILVGGQPATKTGAKVLVAAMAALQQVLQTVPGAPPPQYFAHERPGDFKKVCGQAMARTAAKLKTLAPGEAEAQLGADLRTPQALGVMLTVAEAAGFSLHGYDDRESRPPVREFGEAAMAHAIGHKLPANGNAAAVVTTPTQNYQGLHEELTKSGVAVIGIACVTPGPLGGGHDDTDVPHRRKRLSYVLAKPEVMNFITSPAMERPDAPGLLGFAHGLGIDVRAHAAGPQTPSVGSAETEAGHSGTVQLEPPPLSRHPQPEDHVASAHDPNVDAVLERQIAARGAERAQLASGKRPLSSADRKQAPYLYGSKTVGMPIKGDLLDLSRRVNVAVERAREQLSLGRANVRAEIEASDHHVMHVHFATRTLWLEEFENEPRGVKAGVQAYSGTGMCDEHRNVGAYEMVPLMKDGETLFLVGHPTFSHAFYLAQGPNGGPLIAGDAWADGPSVQNVHGAFTLNERGEVLGIYDPDRGDGTDSTVALNLRCTIADSDREDAAANYAAGKALGAQLAPRIAASAQGFRDSGLSLEMTSRVNAMSTVDKRFAKAVASALKEAPKPQRHGVDPPPEFAEAHGKVFHTLKVAYWLQEDLDLGRMDAAREAGGILEDAMSLDKTGPQRGQVPKPDNGEGPSRT</sequence>
<feature type="region of interest" description="Disordered" evidence="1">
    <location>
        <begin position="718"/>
        <end position="745"/>
    </location>
</feature>
<evidence type="ECO:0000313" key="3">
    <source>
        <dbReference type="Proteomes" id="UP000737171"/>
    </source>
</evidence>
<dbReference type="Proteomes" id="UP000737171">
    <property type="component" value="Unassembled WGS sequence"/>
</dbReference>
<keyword evidence="3" id="KW-1185">Reference proteome</keyword>
<evidence type="ECO:0000256" key="1">
    <source>
        <dbReference type="SAM" id="MobiDB-lite"/>
    </source>
</evidence>
<reference evidence="2 3" key="1">
    <citation type="submission" date="2020-05" db="EMBL/GenBank/DDBJ databases">
        <title>Aquincola sp. isolate from soil.</title>
        <authorList>
            <person name="Han J."/>
            <person name="Kim D.-U."/>
        </authorList>
    </citation>
    <scope>NUCLEOTIDE SEQUENCE [LARGE SCALE GENOMIC DNA]</scope>
    <source>
        <strain evidence="2 3">S2</strain>
    </source>
</reference>
<evidence type="ECO:0000313" key="2">
    <source>
        <dbReference type="EMBL" id="NRF72198.1"/>
    </source>
</evidence>
<comment type="caution">
    <text evidence="2">The sequence shown here is derived from an EMBL/GenBank/DDBJ whole genome shotgun (WGS) entry which is preliminary data.</text>
</comment>
<organism evidence="2 3">
    <name type="scientific">Pseudaquabacterium terrae</name>
    <dbReference type="NCBI Taxonomy" id="2732868"/>
    <lineage>
        <taxon>Bacteria</taxon>
        <taxon>Pseudomonadati</taxon>
        <taxon>Pseudomonadota</taxon>
        <taxon>Betaproteobacteria</taxon>
        <taxon>Burkholderiales</taxon>
        <taxon>Sphaerotilaceae</taxon>
        <taxon>Pseudaquabacterium</taxon>
    </lineage>
</organism>
<protein>
    <submittedName>
        <fullName evidence="2">Uncharacterized protein</fullName>
    </submittedName>
</protein>
<dbReference type="EMBL" id="JABRWJ010000019">
    <property type="protein sequence ID" value="NRF72198.1"/>
    <property type="molecule type" value="Genomic_DNA"/>
</dbReference>
<accession>A0ABX2EU76</accession>